<reference evidence="2 3" key="2">
    <citation type="submission" date="2024-03" db="EMBL/GenBank/DDBJ databases">
        <title>The Genome Sequence of Enterococcus sp. DIV2402.</title>
        <authorList>
            <consortium name="The Broad Institute Genomics Platform"/>
            <consortium name="The Broad Institute Microbial Omics Core"/>
            <consortium name="The Broad Institute Genomic Center for Infectious Diseases"/>
            <person name="Earl A."/>
            <person name="Manson A."/>
            <person name="Gilmore M."/>
            <person name="Schwartman J."/>
            <person name="Shea T."/>
            <person name="Abouelleil A."/>
            <person name="Cao P."/>
            <person name="Chapman S."/>
            <person name="Cusick C."/>
            <person name="Young S."/>
            <person name="Neafsey D."/>
            <person name="Nusbaum C."/>
            <person name="Birren B."/>
        </authorList>
    </citation>
    <scope>NUCLEOTIDE SEQUENCE [LARGE SCALE GENOMIC DNA]</scope>
    <source>
        <strain evidence="2 3">DIV2402</strain>
    </source>
</reference>
<dbReference type="SUPFAM" id="SSF55154">
    <property type="entry name" value="CYTH-like phosphatases"/>
    <property type="match status" value="1"/>
</dbReference>
<dbReference type="InterPro" id="IPR033469">
    <property type="entry name" value="CYTH-like_dom_sf"/>
</dbReference>
<dbReference type="Gene3D" id="2.40.320.10">
    <property type="entry name" value="Hypothetical Protein Pfu-838710-001"/>
    <property type="match status" value="1"/>
</dbReference>
<keyword evidence="3" id="KW-1185">Reference proteome</keyword>
<evidence type="ECO:0000313" key="2">
    <source>
        <dbReference type="EMBL" id="WYJ78264.1"/>
    </source>
</evidence>
<dbReference type="InterPro" id="IPR009195">
    <property type="entry name" value="Uncharacterised_YjbK"/>
</dbReference>
<protein>
    <recommendedName>
        <fullName evidence="1">CYTH domain-containing protein</fullName>
    </recommendedName>
</protein>
<dbReference type="SMART" id="SM01118">
    <property type="entry name" value="CYTH"/>
    <property type="match status" value="1"/>
</dbReference>
<dbReference type="PIRSF" id="PIRSF012526">
    <property type="entry name" value="CYTH_UCP012526"/>
    <property type="match status" value="1"/>
</dbReference>
<dbReference type="Proteomes" id="UP000664701">
    <property type="component" value="Chromosome"/>
</dbReference>
<evidence type="ECO:0000259" key="1">
    <source>
        <dbReference type="PROSITE" id="PS51707"/>
    </source>
</evidence>
<reference evidence="2 3" key="1">
    <citation type="submission" date="2021-03" db="EMBL/GenBank/DDBJ databases">
        <authorList>
            <person name="Gilmore M.S."/>
            <person name="Schwartzman J."/>
            <person name="Van Tyne D."/>
            <person name="Martin M."/>
            <person name="Earl A.M."/>
            <person name="Manson A.L."/>
            <person name="Straub T."/>
            <person name="Salamzade R."/>
            <person name="Saavedra J."/>
            <person name="Lebreton F."/>
            <person name="Prichula J."/>
            <person name="Schaufler K."/>
            <person name="Gaca A."/>
            <person name="Sgardioli B."/>
            <person name="Wagenaar J."/>
            <person name="Strong T."/>
        </authorList>
    </citation>
    <scope>NUCLEOTIDE SEQUENCE [LARGE SCALE GENOMIC DNA]</scope>
    <source>
        <strain evidence="2 3">DIV2402</strain>
    </source>
</reference>
<feature type="domain" description="CYTH" evidence="1">
    <location>
        <begin position="5"/>
        <end position="191"/>
    </location>
</feature>
<proteinExistence type="predicted"/>
<accession>A0ABZ2SW23</accession>
<dbReference type="InterPro" id="IPR023577">
    <property type="entry name" value="CYTH_domain"/>
</dbReference>
<organism evidence="2 3">
    <name type="scientific">Candidatus Enterococcus lowellii</name>
    <dbReference type="NCBI Taxonomy" id="2230877"/>
    <lineage>
        <taxon>Bacteria</taxon>
        <taxon>Bacillati</taxon>
        <taxon>Bacillota</taxon>
        <taxon>Bacilli</taxon>
        <taxon>Lactobacillales</taxon>
        <taxon>Enterococcaceae</taxon>
        <taxon>Enterococcus</taxon>
    </lineage>
</organism>
<sequence>MKMKQLEIEFKTLLTETDYHYFCNFYHLNEPDFHTQTNVYFDTPTQDLRQKHCGLRIRQYADRGEITLKTPQEIGLLETTDSLTLTETQRLIEQKVLPTTGAVAQELARLEIEISQLTILTSLTTKRAEFVIAEGLLALDESWYNQEHDYELELEVADAQIGKQAFEHYLHTHAITYRPAENKIVRATKAK</sequence>
<evidence type="ECO:0000313" key="3">
    <source>
        <dbReference type="Proteomes" id="UP000664701"/>
    </source>
</evidence>
<gene>
    <name evidence="2" type="ORF">DOK78_002921</name>
</gene>
<name>A0ABZ2SW23_9ENTE</name>
<dbReference type="EMBL" id="CP147251">
    <property type="protein sequence ID" value="WYJ78264.1"/>
    <property type="molecule type" value="Genomic_DNA"/>
</dbReference>
<dbReference type="PROSITE" id="PS51707">
    <property type="entry name" value="CYTH"/>
    <property type="match status" value="1"/>
</dbReference>
<dbReference type="Pfam" id="PF01928">
    <property type="entry name" value="CYTH"/>
    <property type="match status" value="1"/>
</dbReference>
<dbReference type="CDD" id="cd07762">
    <property type="entry name" value="CYTH-like_Pase_1"/>
    <property type="match status" value="1"/>
</dbReference>